<feature type="domain" description="Anti sigma-E protein RseA N-terminal" evidence="1">
    <location>
        <begin position="6"/>
        <end position="100"/>
    </location>
</feature>
<dbReference type="PANTHER" id="PTHR38104:SF1">
    <property type="entry name" value="ANTI-SIGMA-E FACTOR RSEA"/>
    <property type="match status" value="1"/>
</dbReference>
<dbReference type="InterPro" id="IPR005572">
    <property type="entry name" value="Anti-sigma_E_RseA_N"/>
</dbReference>
<protein>
    <submittedName>
        <fullName evidence="2">Sigma factor RpoE negative regulatory protein RseA</fullName>
    </submittedName>
</protein>
<reference evidence="2" key="1">
    <citation type="submission" date="2015-10" db="EMBL/GenBank/DDBJ databases">
        <authorList>
            <person name="Gilbert D.G."/>
        </authorList>
    </citation>
    <scope>NUCLEOTIDE SEQUENCE</scope>
</reference>
<dbReference type="EMBL" id="CZQC01000028">
    <property type="protein sequence ID" value="CUS40858.1"/>
    <property type="molecule type" value="Genomic_DNA"/>
</dbReference>
<evidence type="ECO:0000259" key="1">
    <source>
        <dbReference type="Pfam" id="PF03872"/>
    </source>
</evidence>
<dbReference type="Gene3D" id="1.10.10.880">
    <property type="entry name" value="Anti sigma-E protein RseA, N-terminal domain"/>
    <property type="match status" value="1"/>
</dbReference>
<dbReference type="SUPFAM" id="SSF89069">
    <property type="entry name" value="N-terminal, cytoplasmic domain of anti-sigmaE factor RseA"/>
    <property type="match status" value="1"/>
</dbReference>
<gene>
    <name evidence="2" type="ORF">MGWOODY_Tha24</name>
</gene>
<dbReference type="Pfam" id="PF03872">
    <property type="entry name" value="RseA_N"/>
    <property type="match status" value="1"/>
</dbReference>
<organism evidence="2">
    <name type="scientific">hydrothermal vent metagenome</name>
    <dbReference type="NCBI Taxonomy" id="652676"/>
    <lineage>
        <taxon>unclassified sequences</taxon>
        <taxon>metagenomes</taxon>
        <taxon>ecological metagenomes</taxon>
    </lineage>
</organism>
<dbReference type="AlphaFoldDB" id="A0A160TBH7"/>
<proteinExistence type="predicted"/>
<dbReference type="InterPro" id="IPR036147">
    <property type="entry name" value="Anti-sigma_E_RseA_N_sf"/>
</dbReference>
<dbReference type="CDD" id="cd16328">
    <property type="entry name" value="RseA_N"/>
    <property type="match status" value="1"/>
</dbReference>
<dbReference type="PANTHER" id="PTHR38104">
    <property type="match status" value="1"/>
</dbReference>
<dbReference type="GO" id="GO:0016989">
    <property type="term" value="F:sigma factor antagonist activity"/>
    <property type="evidence" value="ECO:0007669"/>
    <property type="project" value="InterPro"/>
</dbReference>
<sequence>MNDKMNESLSALVDGETDELEVRRVMNQIDQNPEMLQTWRRYQLIGSVLRDEPASTIDLSRGIMQALDGEPMDDVVIPVTTASNLAVAAPASQITSSRWHWLASGAVAASVTLAVLVGVRVTSELQNTALSGQALSAVTTKTLSLDSVEPSDAIAEALVSAEPMPNSVIAVAETQPQADSETLREAQNVLKEYVLQHTEHASLNTASGMMPYARVANFEQDAVKAKGK</sequence>
<accession>A0A160TBH7</accession>
<evidence type="ECO:0000313" key="2">
    <source>
        <dbReference type="EMBL" id="CUS40858.1"/>
    </source>
</evidence>
<name>A0A160TBH7_9ZZZZ</name>
<dbReference type="InterPro" id="IPR052383">
    <property type="entry name" value="Anti-sigma-E_RseA-like"/>
</dbReference>